<proteinExistence type="predicted"/>
<organism evidence="2 3">
    <name type="scientific">Paraburkholderia atlantica</name>
    <dbReference type="NCBI Taxonomy" id="2654982"/>
    <lineage>
        <taxon>Bacteria</taxon>
        <taxon>Pseudomonadati</taxon>
        <taxon>Pseudomonadota</taxon>
        <taxon>Betaproteobacteria</taxon>
        <taxon>Burkholderiales</taxon>
        <taxon>Burkholderiaceae</taxon>
        <taxon>Paraburkholderia</taxon>
    </lineage>
</organism>
<dbReference type="SUPFAM" id="SSF46785">
    <property type="entry name" value="Winged helix' DNA-binding domain"/>
    <property type="match status" value="1"/>
</dbReference>
<gene>
    <name evidence="2" type="ordered locus">BC1002_6272</name>
</gene>
<dbReference type="KEGG" id="bge:BC1002_6272"/>
<dbReference type="Proteomes" id="UP000002190">
    <property type="component" value="Chromosome 3"/>
</dbReference>
<dbReference type="STRING" id="640511.BC1002_6272"/>
<feature type="region of interest" description="Disordered" evidence="1">
    <location>
        <begin position="433"/>
        <end position="452"/>
    </location>
</feature>
<evidence type="ECO:0000256" key="1">
    <source>
        <dbReference type="SAM" id="MobiDB-lite"/>
    </source>
</evidence>
<reference evidence="2 3" key="2">
    <citation type="journal article" date="2012" name="J. Bacteriol.">
        <title>Genome Sequences of Burkholderia sp. Strains CCGE1002 and H160, Isolated from Legume Nodules in Mexico and Brazil.</title>
        <authorList>
            <person name="Ormeno-Orrillo E."/>
            <person name="Rogel M.A."/>
            <person name="Chueire L.M."/>
            <person name="Tiedje J.M."/>
            <person name="Martinez-Romero E."/>
            <person name="Hungria M."/>
        </authorList>
    </citation>
    <scope>NUCLEOTIDE SEQUENCE [LARGE SCALE GENOMIC DNA]</scope>
    <source>
        <strain evidence="2 3">CCGE1002</strain>
    </source>
</reference>
<protein>
    <submittedName>
        <fullName evidence="2">Uncharacterized protein</fullName>
    </submittedName>
</protein>
<dbReference type="eggNOG" id="COG5527">
    <property type="taxonomic scope" value="Bacteria"/>
</dbReference>
<dbReference type="InterPro" id="IPR036388">
    <property type="entry name" value="WH-like_DNA-bd_sf"/>
</dbReference>
<sequence>MVRFCVSNRGMDHEMATSEAVLMVRFCVLTAHHCMLTVPGAKKWMKNMATDNPEEGKSKATSRQMALALFEDMFDQGLRINEANREIGYQRNDFFTEIVNMGLPARRFLDAAYFIVAQEPEQRDQYDVELNYFKWLMRYDSRNLKHLRTIADEAQNAKVRVTNTPADRDPNEDDLWVQVQLIGMVGFHRGRMRFDVHPRLVPHIRDPQKSHWLSLRISTAFTRSLARAIYDKVLPNVPAGRTDWIQLEEMRNWPGKMGANAAIFKYFKRDWLEPAVREINEVSDVEMSYETRTASTTSKKIDRIRFLLKRKDTADAVLASLADASHLYKILTDEFGLSTKQFSEISENRELWTDERIQQAVEYTRFRIKRGQVKKSPAGYLMRALRDNWKISDAERTMVDVQAKLLADEAQEQAVKTETRKTVANSIATREEEVRARMNEDSRKGRDHFSASDAKTRKELMHAWTTSREGKLMLRRMKLEPSTVTEDAILANTELVWYLGQFVFGRMNAARAAA</sequence>
<dbReference type="InterPro" id="IPR036390">
    <property type="entry name" value="WH_DNA-bd_sf"/>
</dbReference>
<dbReference type="Pfam" id="PF21205">
    <property type="entry name" value="Rep3_C"/>
    <property type="match status" value="1"/>
</dbReference>
<dbReference type="EMBL" id="CP002015">
    <property type="protein sequence ID" value="ADG20129.1"/>
    <property type="molecule type" value="Genomic_DNA"/>
</dbReference>
<evidence type="ECO:0000313" key="3">
    <source>
        <dbReference type="Proteomes" id="UP000002190"/>
    </source>
</evidence>
<dbReference type="AlphaFoldDB" id="D5WLN3"/>
<accession>D5WLN3</accession>
<dbReference type="HOGENOM" id="CLU_047931_0_0_4"/>
<name>D5WLN3_PARAM</name>
<reference evidence="3" key="1">
    <citation type="submission" date="2010-04" db="EMBL/GenBank/DDBJ databases">
        <title>Complete sequence of chromosome 3 of Burkholderia sp. CCGE1002.</title>
        <authorList>
            <consortium name="US DOE Joint Genome Institute"/>
            <person name="Lucas S."/>
            <person name="Copeland A."/>
            <person name="Lapidus A."/>
            <person name="Cheng J.-F."/>
            <person name="Bruce D."/>
            <person name="Goodwin L."/>
            <person name="Pitluck S."/>
            <person name="Chertkov O."/>
            <person name="Detter J.C."/>
            <person name="Han C."/>
            <person name="Tapia R."/>
            <person name="Land M."/>
            <person name="Hauser L."/>
            <person name="Kyrpides N."/>
            <person name="Ovchinnikova G."/>
            <person name="Martinez-Romero E."/>
            <person name="Hernandez M.A.R."/>
            <person name="Tiedje J.M."/>
            <person name="Woyke T."/>
        </authorList>
    </citation>
    <scope>NUCLEOTIDE SEQUENCE [LARGE SCALE GENOMIC DNA]</scope>
    <source>
        <strain evidence="3">CCGE1002</strain>
    </source>
</reference>
<dbReference type="Gene3D" id="1.10.10.10">
    <property type="entry name" value="Winged helix-like DNA-binding domain superfamily/Winged helix DNA-binding domain"/>
    <property type="match status" value="1"/>
</dbReference>
<evidence type="ECO:0000313" key="2">
    <source>
        <dbReference type="EMBL" id="ADG20129.1"/>
    </source>
</evidence>